<dbReference type="Pfam" id="PF00916">
    <property type="entry name" value="Sulfate_transp"/>
    <property type="match status" value="1"/>
</dbReference>
<evidence type="ECO:0000256" key="5">
    <source>
        <dbReference type="ARBA" id="ARBA00023136"/>
    </source>
</evidence>
<dbReference type="Pfam" id="PF01740">
    <property type="entry name" value="STAS"/>
    <property type="match status" value="1"/>
</dbReference>
<sequence length="642" mass="71243">METRPTHEVNFDLRRSFGSNLKSGFKETFFPDDPFRRITGKMSVSRRTRNVLEYLFPIVQWLPNYDLKKFRYDLLAGVTIASLAVPQGISYARLAHLPPIVGLYASFIPPLIYTILGSSKSVAVGTVATASILLASIVGEKVSPVDSPQLYLHLVFTSAFFSGIFETALGFFRLGMLVDFLSRSTIIGFMGGTAIIIILQQLKGILGLKHLSANTDVISVLHSVFTQTNQWTWQSAVLGIFFICFLLLTRFLKNKKPKLFWVSAMSPLAVVIFGGLFAYLVNGDDHGIETVGPLKKGLNPLSIGDLIFNSQYLMTAIKAGIMTGFIALAEGIAVGRSLAMLNNDDIDGNKEMMAFGLMNIVGSFTSCYLTTAPFSKSAVNHNAGCKTAMSNFVMSICMMIVLLFLAPYFRYTPLVALSAIIVVAMIGLIHYDEAIEIFKLDKFDFFICMSAFFGVIFISMDVGILLSVFLGIVRTLLYVARPSTYKLGKLHNTSIYRDIEQYPNCSTIEGIIVLQIGSPIFFPNASYLRERITRWIQEEAGFDQNFIQYVILDIGGVTSIDNTGMEMLNDLGKSLKKKNIKFVLSNPKIDVMEKIKMSKLMKTITKQWIFLTVDEAVTTCHFSLGKVDPMCIIVGDGTKEVE</sequence>
<feature type="transmembrane region" description="Helical" evidence="6">
    <location>
        <begin position="312"/>
        <end position="333"/>
    </location>
</feature>
<feature type="transmembrane region" description="Helical" evidence="6">
    <location>
        <begin position="387"/>
        <end position="406"/>
    </location>
</feature>
<dbReference type="AlphaFoldDB" id="A0A0K9PXC8"/>
<dbReference type="GO" id="GO:0008271">
    <property type="term" value="F:secondary active sulfate transmembrane transporter activity"/>
    <property type="evidence" value="ECO:0007669"/>
    <property type="project" value="InterPro"/>
</dbReference>
<evidence type="ECO:0000313" key="8">
    <source>
        <dbReference type="EMBL" id="KMZ73636.1"/>
    </source>
</evidence>
<feature type="transmembrane region" description="Helical" evidence="6">
    <location>
        <begin position="354"/>
        <end position="375"/>
    </location>
</feature>
<dbReference type="InterPro" id="IPR011547">
    <property type="entry name" value="SLC26A/SulP_dom"/>
</dbReference>
<keyword evidence="5 6" id="KW-0472">Membrane</keyword>
<dbReference type="InterPro" id="IPR018045">
    <property type="entry name" value="S04_transporter_CS"/>
</dbReference>
<evidence type="ECO:0000256" key="2">
    <source>
        <dbReference type="ARBA" id="ARBA00022448"/>
    </source>
</evidence>
<feature type="transmembrane region" description="Helical" evidence="6">
    <location>
        <begin position="151"/>
        <end position="172"/>
    </location>
</feature>
<accession>A0A0K9PXC8</accession>
<feature type="domain" description="STAS" evidence="7">
    <location>
        <begin position="501"/>
        <end position="620"/>
    </location>
</feature>
<organism evidence="8 9">
    <name type="scientific">Zostera marina</name>
    <name type="common">Eelgrass</name>
    <dbReference type="NCBI Taxonomy" id="29655"/>
    <lineage>
        <taxon>Eukaryota</taxon>
        <taxon>Viridiplantae</taxon>
        <taxon>Streptophyta</taxon>
        <taxon>Embryophyta</taxon>
        <taxon>Tracheophyta</taxon>
        <taxon>Spermatophyta</taxon>
        <taxon>Magnoliopsida</taxon>
        <taxon>Liliopsida</taxon>
        <taxon>Zosteraceae</taxon>
        <taxon>Zostera</taxon>
    </lineage>
</organism>
<feature type="transmembrane region" description="Helical" evidence="6">
    <location>
        <begin position="451"/>
        <end position="479"/>
    </location>
</feature>
<feature type="transmembrane region" description="Helical" evidence="6">
    <location>
        <begin position="95"/>
        <end position="115"/>
    </location>
</feature>
<dbReference type="OrthoDB" id="288203at2759"/>
<evidence type="ECO:0000313" key="9">
    <source>
        <dbReference type="Proteomes" id="UP000036987"/>
    </source>
</evidence>
<feature type="transmembrane region" description="Helical" evidence="6">
    <location>
        <begin position="122"/>
        <end position="139"/>
    </location>
</feature>
<name>A0A0K9PXC8_ZOSMR</name>
<dbReference type="InterPro" id="IPR036513">
    <property type="entry name" value="STAS_dom_sf"/>
</dbReference>
<feature type="transmembrane region" description="Helical" evidence="6">
    <location>
        <begin position="184"/>
        <end position="202"/>
    </location>
</feature>
<feature type="transmembrane region" description="Helical" evidence="6">
    <location>
        <begin position="413"/>
        <end position="431"/>
    </location>
</feature>
<evidence type="ECO:0000256" key="3">
    <source>
        <dbReference type="ARBA" id="ARBA00022692"/>
    </source>
</evidence>
<keyword evidence="9" id="KW-1185">Reference proteome</keyword>
<dbReference type="CDD" id="cd07042">
    <property type="entry name" value="STAS_SulP_like_sulfate_transporter"/>
    <property type="match status" value="1"/>
</dbReference>
<comment type="subcellular location">
    <subcellularLocation>
        <location evidence="1">Membrane</location>
        <topology evidence="1">Multi-pass membrane protein</topology>
    </subcellularLocation>
</comment>
<dbReference type="Gene3D" id="3.30.750.24">
    <property type="entry name" value="STAS domain"/>
    <property type="match status" value="1"/>
</dbReference>
<dbReference type="SUPFAM" id="SSF52091">
    <property type="entry name" value="SpoIIaa-like"/>
    <property type="match status" value="1"/>
</dbReference>
<dbReference type="InterPro" id="IPR001902">
    <property type="entry name" value="SLC26A/SulP_fam"/>
</dbReference>
<dbReference type="EMBL" id="LFYR01000562">
    <property type="protein sequence ID" value="KMZ73636.1"/>
    <property type="molecule type" value="Genomic_DNA"/>
</dbReference>
<evidence type="ECO:0000259" key="7">
    <source>
        <dbReference type="PROSITE" id="PS50801"/>
    </source>
</evidence>
<gene>
    <name evidence="8" type="ORF">ZOSMA_145G00290</name>
</gene>
<dbReference type="PROSITE" id="PS01130">
    <property type="entry name" value="SLC26A"/>
    <property type="match status" value="1"/>
</dbReference>
<comment type="caution">
    <text evidence="8">The sequence shown here is derived from an EMBL/GenBank/DDBJ whole genome shotgun (WGS) entry which is preliminary data.</text>
</comment>
<feature type="transmembrane region" description="Helical" evidence="6">
    <location>
        <begin position="70"/>
        <end position="89"/>
    </location>
</feature>
<evidence type="ECO:0000256" key="4">
    <source>
        <dbReference type="ARBA" id="ARBA00022989"/>
    </source>
</evidence>
<dbReference type="PANTHER" id="PTHR11814">
    <property type="entry name" value="SULFATE TRANSPORTER"/>
    <property type="match status" value="1"/>
</dbReference>
<dbReference type="NCBIfam" id="TIGR00815">
    <property type="entry name" value="sulP"/>
    <property type="match status" value="1"/>
</dbReference>
<dbReference type="STRING" id="29655.A0A0K9PXC8"/>
<dbReference type="OMA" id="ICWGLVD"/>
<keyword evidence="3 6" id="KW-0812">Transmembrane</keyword>
<feature type="transmembrane region" description="Helical" evidence="6">
    <location>
        <begin position="231"/>
        <end position="252"/>
    </location>
</feature>
<dbReference type="GO" id="GO:0005886">
    <property type="term" value="C:plasma membrane"/>
    <property type="evidence" value="ECO:0000318"/>
    <property type="project" value="GO_Central"/>
</dbReference>
<keyword evidence="4 6" id="KW-1133">Transmembrane helix</keyword>
<dbReference type="GO" id="GO:0055085">
    <property type="term" value="P:transmembrane transport"/>
    <property type="evidence" value="ECO:0000318"/>
    <property type="project" value="GO_Central"/>
</dbReference>
<evidence type="ECO:0000256" key="1">
    <source>
        <dbReference type="ARBA" id="ARBA00004141"/>
    </source>
</evidence>
<evidence type="ECO:0000256" key="6">
    <source>
        <dbReference type="SAM" id="Phobius"/>
    </source>
</evidence>
<keyword evidence="2" id="KW-0813">Transport</keyword>
<dbReference type="InterPro" id="IPR002645">
    <property type="entry name" value="STAS_dom"/>
</dbReference>
<dbReference type="Proteomes" id="UP000036987">
    <property type="component" value="Unassembled WGS sequence"/>
</dbReference>
<protein>
    <submittedName>
        <fullName evidence="8">Putative sulfate transporter 3.5</fullName>
    </submittedName>
</protein>
<dbReference type="PROSITE" id="PS50801">
    <property type="entry name" value="STAS"/>
    <property type="match status" value="1"/>
</dbReference>
<reference evidence="9" key="1">
    <citation type="journal article" date="2016" name="Nature">
        <title>The genome of the seagrass Zostera marina reveals angiosperm adaptation to the sea.</title>
        <authorList>
            <person name="Olsen J.L."/>
            <person name="Rouze P."/>
            <person name="Verhelst B."/>
            <person name="Lin Y.-C."/>
            <person name="Bayer T."/>
            <person name="Collen J."/>
            <person name="Dattolo E."/>
            <person name="De Paoli E."/>
            <person name="Dittami S."/>
            <person name="Maumus F."/>
            <person name="Michel G."/>
            <person name="Kersting A."/>
            <person name="Lauritano C."/>
            <person name="Lohaus R."/>
            <person name="Toepel M."/>
            <person name="Tonon T."/>
            <person name="Vanneste K."/>
            <person name="Amirebrahimi M."/>
            <person name="Brakel J."/>
            <person name="Bostroem C."/>
            <person name="Chovatia M."/>
            <person name="Grimwood J."/>
            <person name="Jenkins J.W."/>
            <person name="Jueterbock A."/>
            <person name="Mraz A."/>
            <person name="Stam W.T."/>
            <person name="Tice H."/>
            <person name="Bornberg-Bauer E."/>
            <person name="Green P.J."/>
            <person name="Pearson G.A."/>
            <person name="Procaccini G."/>
            <person name="Duarte C.M."/>
            <person name="Schmutz J."/>
            <person name="Reusch T.B.H."/>
            <person name="Van de Peer Y."/>
        </authorList>
    </citation>
    <scope>NUCLEOTIDE SEQUENCE [LARGE SCALE GENOMIC DNA]</scope>
    <source>
        <strain evidence="9">cv. Finnish</strain>
    </source>
</reference>
<proteinExistence type="predicted"/>
<feature type="transmembrane region" description="Helical" evidence="6">
    <location>
        <begin position="259"/>
        <end position="281"/>
    </location>
</feature>
<dbReference type="FunFam" id="3.30.750.24:FF:000002">
    <property type="entry name" value="Sulfate transporter 31"/>
    <property type="match status" value="1"/>
</dbReference>
<dbReference type="GO" id="GO:0022857">
    <property type="term" value="F:transmembrane transporter activity"/>
    <property type="evidence" value="ECO:0000318"/>
    <property type="project" value="GO_Central"/>
</dbReference>